<dbReference type="PRINTS" id="PR00700">
    <property type="entry name" value="PRTYPHPHTASE"/>
</dbReference>
<dbReference type="GO" id="GO:0004725">
    <property type="term" value="F:protein tyrosine phosphatase activity"/>
    <property type="evidence" value="ECO:0007669"/>
    <property type="project" value="InterPro"/>
</dbReference>
<dbReference type="InterPro" id="IPR052782">
    <property type="entry name" value="Oocyte-zygote_transition_reg"/>
</dbReference>
<dbReference type="Pfam" id="PF00102">
    <property type="entry name" value="Y_phosphatase"/>
    <property type="match status" value="1"/>
</dbReference>
<name>A0A915D2L0_9BILA</name>
<dbReference type="WBParaSite" id="jg15254">
    <property type="protein sequence ID" value="jg15254"/>
    <property type="gene ID" value="jg15254"/>
</dbReference>
<dbReference type="AlphaFoldDB" id="A0A915D2L0"/>
<dbReference type="PROSITE" id="PS50055">
    <property type="entry name" value="TYR_PHOSPHATASE_PTP"/>
    <property type="match status" value="1"/>
</dbReference>
<proteinExistence type="predicted"/>
<dbReference type="CDD" id="cd00047">
    <property type="entry name" value="PTPc"/>
    <property type="match status" value="1"/>
</dbReference>
<organism evidence="3 4">
    <name type="scientific">Ditylenchus dipsaci</name>
    <dbReference type="NCBI Taxonomy" id="166011"/>
    <lineage>
        <taxon>Eukaryota</taxon>
        <taxon>Metazoa</taxon>
        <taxon>Ecdysozoa</taxon>
        <taxon>Nematoda</taxon>
        <taxon>Chromadorea</taxon>
        <taxon>Rhabditida</taxon>
        <taxon>Tylenchina</taxon>
        <taxon>Tylenchomorpha</taxon>
        <taxon>Sphaerularioidea</taxon>
        <taxon>Anguinidae</taxon>
        <taxon>Anguininae</taxon>
        <taxon>Ditylenchus</taxon>
    </lineage>
</organism>
<dbReference type="SUPFAM" id="SSF52799">
    <property type="entry name" value="(Phosphotyrosine protein) phosphatases II"/>
    <property type="match status" value="1"/>
</dbReference>
<dbReference type="InterPro" id="IPR000242">
    <property type="entry name" value="PTP_cat"/>
</dbReference>
<keyword evidence="3" id="KW-1185">Reference proteome</keyword>
<feature type="region of interest" description="Disordered" evidence="1">
    <location>
        <begin position="16"/>
        <end position="35"/>
    </location>
</feature>
<sequence length="259" mass="29002">MLKMVKDSKRKIDKLAKKSKERVGGASDEPVTRETSSSVLVTAIPSTAAQIVMKRFAVVTGIDGLLKEFAELKAVSPKPEPPNRASFDKNVNKNRYKDIYCMEANRVMLNWPPDDQIICTQGPMENTLVDFWRMIWQENCSSILMLCSVMETGKKKCEQYWPEKTQETINVANLMIKNLEVSLQGEVQVTKLCVYGKGSDGTLKEHIVVHVQWTGWPDKSVPISAVGAIRAIVRTQNFSPLVVHCSAGNTFSTILINLR</sequence>
<reference evidence="4" key="1">
    <citation type="submission" date="2022-11" db="UniProtKB">
        <authorList>
            <consortium name="WormBaseParasite"/>
        </authorList>
    </citation>
    <scope>IDENTIFICATION</scope>
</reference>
<dbReference type="PANTHER" id="PTHR46163">
    <property type="entry name" value="TYROSINE-PROTEIN PHOSPHATASE-RELATED"/>
    <property type="match status" value="1"/>
</dbReference>
<dbReference type="SMART" id="SM00194">
    <property type="entry name" value="PTPc"/>
    <property type="match status" value="1"/>
</dbReference>
<dbReference type="Gene3D" id="3.90.190.10">
    <property type="entry name" value="Protein tyrosine phosphatase superfamily"/>
    <property type="match status" value="1"/>
</dbReference>
<dbReference type="InterPro" id="IPR029021">
    <property type="entry name" value="Prot-tyrosine_phosphatase-like"/>
</dbReference>
<dbReference type="Proteomes" id="UP000887574">
    <property type="component" value="Unplaced"/>
</dbReference>
<evidence type="ECO:0000313" key="3">
    <source>
        <dbReference type="Proteomes" id="UP000887574"/>
    </source>
</evidence>
<evidence type="ECO:0000256" key="1">
    <source>
        <dbReference type="SAM" id="MobiDB-lite"/>
    </source>
</evidence>
<protein>
    <submittedName>
        <fullName evidence="4">Tyrosine-protein phosphatase domain-containing protein</fullName>
    </submittedName>
</protein>
<feature type="domain" description="Tyrosine-protein phosphatase" evidence="2">
    <location>
        <begin position="65"/>
        <end position="259"/>
    </location>
</feature>
<accession>A0A915D2L0</accession>
<evidence type="ECO:0000313" key="4">
    <source>
        <dbReference type="WBParaSite" id="jg15254"/>
    </source>
</evidence>
<evidence type="ECO:0000259" key="2">
    <source>
        <dbReference type="PROSITE" id="PS50055"/>
    </source>
</evidence>